<name>A0A2S0URK6_9RHOB</name>
<reference evidence="2 3" key="1">
    <citation type="submission" date="2018-04" db="EMBL/GenBank/DDBJ databases">
        <title>Genome sequencing of Gemmobacter.</title>
        <authorList>
            <person name="Yi H."/>
            <person name="Baek M.-G."/>
        </authorList>
    </citation>
    <scope>NUCLEOTIDE SEQUENCE [LARGE SCALE GENOMIC DNA]</scope>
    <source>
        <strain evidence="2 3">HYN0069</strain>
    </source>
</reference>
<dbReference type="Pfam" id="PF02515">
    <property type="entry name" value="CoA_transf_3"/>
    <property type="match status" value="1"/>
</dbReference>
<sequence>MSEPNVTSARALTGLRVLDLSRILAGPTATQLLADLGAEVIKIERPGKGDDTRGWGPPFQSQAPGQSAYYLSANRGKHSVAVNMADPRGQGLIRDLAAQSDIVVENFKPGDLARYGLDYTGLSLANRRLIYCSISGFGQTGPNAHRAGYDFLVQGEGGLMSLTGTPEGQPVKAGVGIADVLCGMYAAVGILAAVQARHSTGQGQHIDLALMDVQVAMLVNQGVAHLMDGQIPPRRGNDHPTIVPYGSFPARDVSFILAIGNDSQFARFVTEAGAPGLALDACFATNAARVRNREVLVPLIAALTAGRDSADWLAACERLGVPAGPVNDLAQVFASPQVAARHMAVRMEGGVDLIGNPLKMSATPVTYAKAPPCLGEDSGAVLGRILGLSAQAVQDLAAAGVIEEARVQ</sequence>
<dbReference type="Gene3D" id="3.30.1540.10">
    <property type="entry name" value="formyl-coa transferase, domain 3"/>
    <property type="match status" value="1"/>
</dbReference>
<dbReference type="KEGG" id="geh:HYN69_13545"/>
<dbReference type="Proteomes" id="UP000244496">
    <property type="component" value="Chromosome"/>
</dbReference>
<accession>A0A2S0URK6</accession>
<gene>
    <name evidence="2" type="ORF">HYN69_13545</name>
</gene>
<dbReference type="Gene3D" id="3.40.50.10540">
    <property type="entry name" value="Crotonobetainyl-coa:carnitine coa-transferase, domain 1"/>
    <property type="match status" value="1"/>
</dbReference>
<keyword evidence="1 2" id="KW-0808">Transferase</keyword>
<dbReference type="InterPro" id="IPR044855">
    <property type="entry name" value="CoA-Trfase_III_dom3_sf"/>
</dbReference>
<protein>
    <submittedName>
        <fullName evidence="2">CoA transferase</fullName>
    </submittedName>
</protein>
<proteinExistence type="predicted"/>
<dbReference type="GO" id="GO:0008410">
    <property type="term" value="F:CoA-transferase activity"/>
    <property type="evidence" value="ECO:0007669"/>
    <property type="project" value="TreeGrafter"/>
</dbReference>
<organism evidence="2 3">
    <name type="scientific">Paragemmobacter aquarius</name>
    <dbReference type="NCBI Taxonomy" id="2169400"/>
    <lineage>
        <taxon>Bacteria</taxon>
        <taxon>Pseudomonadati</taxon>
        <taxon>Pseudomonadota</taxon>
        <taxon>Alphaproteobacteria</taxon>
        <taxon>Rhodobacterales</taxon>
        <taxon>Paracoccaceae</taxon>
        <taxon>Paragemmobacter</taxon>
    </lineage>
</organism>
<evidence type="ECO:0000256" key="1">
    <source>
        <dbReference type="ARBA" id="ARBA00022679"/>
    </source>
</evidence>
<evidence type="ECO:0000313" key="2">
    <source>
        <dbReference type="EMBL" id="AWB50402.1"/>
    </source>
</evidence>
<dbReference type="AlphaFoldDB" id="A0A2S0URK6"/>
<dbReference type="InterPro" id="IPR003673">
    <property type="entry name" value="CoA-Trfase_fam_III"/>
</dbReference>
<dbReference type="PANTHER" id="PTHR48207:SF3">
    <property type="entry name" value="SUCCINATE--HYDROXYMETHYLGLUTARATE COA-TRANSFERASE"/>
    <property type="match status" value="1"/>
</dbReference>
<dbReference type="EMBL" id="CP028918">
    <property type="protein sequence ID" value="AWB50402.1"/>
    <property type="molecule type" value="Genomic_DNA"/>
</dbReference>
<dbReference type="OrthoDB" id="7208981at2"/>
<dbReference type="SUPFAM" id="SSF89796">
    <property type="entry name" value="CoA-transferase family III (CaiB/BaiF)"/>
    <property type="match status" value="1"/>
</dbReference>
<dbReference type="InterPro" id="IPR050483">
    <property type="entry name" value="CoA-transferase_III_domain"/>
</dbReference>
<dbReference type="InterPro" id="IPR023606">
    <property type="entry name" value="CoA-Trfase_III_dom_1_sf"/>
</dbReference>
<evidence type="ECO:0000313" key="3">
    <source>
        <dbReference type="Proteomes" id="UP000244496"/>
    </source>
</evidence>
<dbReference type="PANTHER" id="PTHR48207">
    <property type="entry name" value="SUCCINATE--HYDROXYMETHYLGLUTARATE COA-TRANSFERASE"/>
    <property type="match status" value="1"/>
</dbReference>
<keyword evidence="3" id="KW-1185">Reference proteome</keyword>